<dbReference type="InterPro" id="IPR016054">
    <property type="entry name" value="LY6_UPA_recep-like"/>
</dbReference>
<dbReference type="CDD" id="cd23579">
    <property type="entry name" value="TFP_LU_ECD_PATE3"/>
    <property type="match status" value="1"/>
</dbReference>
<proteinExistence type="predicted"/>
<dbReference type="VEuPathDB" id="HostDB:GeneID_118678582"/>
<protein>
    <submittedName>
        <fullName evidence="3">Prostate and testis expressed 3</fullName>
    </submittedName>
</protein>
<evidence type="ECO:0000313" key="3">
    <source>
        <dbReference type="EMBL" id="KAF6282604.1"/>
    </source>
</evidence>
<comment type="caution">
    <text evidence="3">The sequence shown here is derived from an EMBL/GenBank/DDBJ whole genome shotgun (WGS) entry which is preliminary data.</text>
</comment>
<dbReference type="AlphaFoldDB" id="A0A7J7S2W2"/>
<feature type="signal peptide" evidence="1">
    <location>
        <begin position="1"/>
        <end position="20"/>
    </location>
</feature>
<organism evidence="3 4">
    <name type="scientific">Myotis myotis</name>
    <name type="common">Greater mouse-eared bat</name>
    <name type="synonym">Vespertilio myotis</name>
    <dbReference type="NCBI Taxonomy" id="51298"/>
    <lineage>
        <taxon>Eukaryota</taxon>
        <taxon>Metazoa</taxon>
        <taxon>Chordata</taxon>
        <taxon>Craniata</taxon>
        <taxon>Vertebrata</taxon>
        <taxon>Euteleostomi</taxon>
        <taxon>Mammalia</taxon>
        <taxon>Eutheria</taxon>
        <taxon>Laurasiatheria</taxon>
        <taxon>Chiroptera</taxon>
        <taxon>Yangochiroptera</taxon>
        <taxon>Vespertilionidae</taxon>
        <taxon>Myotis</taxon>
    </lineage>
</organism>
<dbReference type="EMBL" id="JABWUV010000020">
    <property type="protein sequence ID" value="KAF6282604.1"/>
    <property type="molecule type" value="Genomic_DNA"/>
</dbReference>
<evidence type="ECO:0000256" key="1">
    <source>
        <dbReference type="SAM" id="SignalP"/>
    </source>
</evidence>
<reference evidence="3 4" key="1">
    <citation type="journal article" date="2020" name="Nature">
        <title>Six reference-quality genomes reveal evolution of bat adaptations.</title>
        <authorList>
            <person name="Jebb D."/>
            <person name="Huang Z."/>
            <person name="Pippel M."/>
            <person name="Hughes G.M."/>
            <person name="Lavrichenko K."/>
            <person name="Devanna P."/>
            <person name="Winkler S."/>
            <person name="Jermiin L.S."/>
            <person name="Skirmuntt E.C."/>
            <person name="Katzourakis A."/>
            <person name="Burkitt-Gray L."/>
            <person name="Ray D.A."/>
            <person name="Sullivan K.A.M."/>
            <person name="Roscito J.G."/>
            <person name="Kirilenko B.M."/>
            <person name="Davalos L.M."/>
            <person name="Corthals A.P."/>
            <person name="Power M.L."/>
            <person name="Jones G."/>
            <person name="Ransome R.D."/>
            <person name="Dechmann D.K.N."/>
            <person name="Locatelli A.G."/>
            <person name="Puechmaille S.J."/>
            <person name="Fedrigo O."/>
            <person name="Jarvis E.D."/>
            <person name="Hiller M."/>
            <person name="Vernes S.C."/>
            <person name="Myers E.W."/>
            <person name="Teeling E.C."/>
        </authorList>
    </citation>
    <scope>NUCLEOTIDE SEQUENCE [LARGE SCALE GENOMIC DNA]</scope>
    <source>
        <strain evidence="3">MMyoMyo1</strain>
        <tissue evidence="3">Flight muscle</tissue>
    </source>
</reference>
<evidence type="ECO:0000313" key="4">
    <source>
        <dbReference type="Proteomes" id="UP000527355"/>
    </source>
</evidence>
<sequence>MDKHFLLVFSLFCCIAVVTPLKCITCHLHMGSDRCRRGFGVCLAQKSETCMLLNIYKKYELQLSYMVCQKFCRDLMFNHNNLTYIHHCCKSDYCNMNH</sequence>
<dbReference type="Pfam" id="PF00021">
    <property type="entry name" value="UPAR_LY6"/>
    <property type="match status" value="1"/>
</dbReference>
<accession>A0A7J7S2W2</accession>
<name>A0A7J7S2W2_MYOMY</name>
<dbReference type="OrthoDB" id="9827827at2759"/>
<dbReference type="Proteomes" id="UP000527355">
    <property type="component" value="Unassembled WGS sequence"/>
</dbReference>
<gene>
    <name evidence="3" type="ORF">mMyoMyo1_014810</name>
</gene>
<feature type="chain" id="PRO_5029480783" evidence="1">
    <location>
        <begin position="21"/>
        <end position="98"/>
    </location>
</feature>
<keyword evidence="1" id="KW-0732">Signal</keyword>
<evidence type="ECO:0000259" key="2">
    <source>
        <dbReference type="Pfam" id="PF00021"/>
    </source>
</evidence>
<feature type="domain" description="UPAR/Ly6" evidence="2">
    <location>
        <begin position="21"/>
        <end position="96"/>
    </location>
</feature>
<keyword evidence="4" id="KW-1185">Reference proteome</keyword>